<organism evidence="3 4">
    <name type="scientific">Lacibacter luteus</name>
    <dbReference type="NCBI Taxonomy" id="2508719"/>
    <lineage>
        <taxon>Bacteria</taxon>
        <taxon>Pseudomonadati</taxon>
        <taxon>Bacteroidota</taxon>
        <taxon>Chitinophagia</taxon>
        <taxon>Chitinophagales</taxon>
        <taxon>Chitinophagaceae</taxon>
        <taxon>Lacibacter</taxon>
    </lineage>
</organism>
<feature type="chain" id="PRO_5020703449" evidence="2">
    <location>
        <begin position="21"/>
        <end position="287"/>
    </location>
</feature>
<accession>A0A4Q1CMV5</accession>
<dbReference type="AlphaFoldDB" id="A0A4Q1CMV5"/>
<evidence type="ECO:0000256" key="2">
    <source>
        <dbReference type="SAM" id="SignalP"/>
    </source>
</evidence>
<dbReference type="RefSeq" id="WP_129129789.1">
    <property type="nucleotide sequence ID" value="NZ_SDHW01000001.1"/>
</dbReference>
<keyword evidence="1" id="KW-0175">Coiled coil</keyword>
<dbReference type="EMBL" id="SDHW01000001">
    <property type="protein sequence ID" value="RXK62418.1"/>
    <property type="molecule type" value="Genomic_DNA"/>
</dbReference>
<reference evidence="3 4" key="1">
    <citation type="submission" date="2019-01" db="EMBL/GenBank/DDBJ databases">
        <title>Lacibacter sp. strain TTM-7.</title>
        <authorList>
            <person name="Chen W.-M."/>
        </authorList>
    </citation>
    <scope>NUCLEOTIDE SEQUENCE [LARGE SCALE GENOMIC DNA]</scope>
    <source>
        <strain evidence="3 4">TTM-7</strain>
    </source>
</reference>
<dbReference type="PROSITE" id="PS51257">
    <property type="entry name" value="PROKAR_LIPOPROTEIN"/>
    <property type="match status" value="1"/>
</dbReference>
<protein>
    <submittedName>
        <fullName evidence="3">Uncharacterized protein</fullName>
    </submittedName>
</protein>
<sequence length="287" mass="32885">MQLRLFLFLLSLSFACSVPAQNFSGVWEGSFFMNGKKKQKMNLLIELVQQGNAFMGVVNVRGLEKGTIYGCDYVVAGKVTDNVLVLTRRKVQRAIAIDYNDCVLLKHIELYFDRKDSSNVVRGNWVWSEEEAEEFVAQRTGAEISESAKDELNKGLQGRGDAYEEKLRKERTERERMNKKIDELTVDSLPIILTVSLLQKTPKASIAVLLNSRQIAEDFNLSANVFDMRFRFVNQKSFYIDIINTSNDKQKLPVKIVLQQGSFSKEWNIEIEADGGNVWLLLKRRQE</sequence>
<name>A0A4Q1CMV5_9BACT</name>
<comment type="caution">
    <text evidence="3">The sequence shown here is derived from an EMBL/GenBank/DDBJ whole genome shotgun (WGS) entry which is preliminary data.</text>
</comment>
<evidence type="ECO:0000313" key="4">
    <source>
        <dbReference type="Proteomes" id="UP000290204"/>
    </source>
</evidence>
<gene>
    <name evidence="3" type="ORF">ESA94_05260</name>
</gene>
<feature type="coiled-coil region" evidence="1">
    <location>
        <begin position="160"/>
        <end position="187"/>
    </location>
</feature>
<feature type="signal peptide" evidence="2">
    <location>
        <begin position="1"/>
        <end position="20"/>
    </location>
</feature>
<keyword evidence="2" id="KW-0732">Signal</keyword>
<dbReference type="Proteomes" id="UP000290204">
    <property type="component" value="Unassembled WGS sequence"/>
</dbReference>
<evidence type="ECO:0000256" key="1">
    <source>
        <dbReference type="SAM" id="Coils"/>
    </source>
</evidence>
<proteinExistence type="predicted"/>
<evidence type="ECO:0000313" key="3">
    <source>
        <dbReference type="EMBL" id="RXK62418.1"/>
    </source>
</evidence>
<keyword evidence="4" id="KW-1185">Reference proteome</keyword>